<protein>
    <submittedName>
        <fullName evidence="2">Uncharacterized protein</fullName>
    </submittedName>
</protein>
<evidence type="ECO:0000256" key="1">
    <source>
        <dbReference type="SAM" id="Phobius"/>
    </source>
</evidence>
<feature type="transmembrane region" description="Helical" evidence="1">
    <location>
        <begin position="6"/>
        <end position="29"/>
    </location>
</feature>
<reference evidence="3" key="1">
    <citation type="journal article" date="2011" name="PLoS Genet.">
        <title>Genomic analysis of the necrotrophic fungal pathogens Sclerotinia sclerotiorum and Botrytis cinerea.</title>
        <authorList>
            <person name="Amselem J."/>
            <person name="Cuomo C.A."/>
            <person name="van Kan J.A."/>
            <person name="Viaud M."/>
            <person name="Benito E.P."/>
            <person name="Couloux A."/>
            <person name="Coutinho P.M."/>
            <person name="de Vries R.P."/>
            <person name="Dyer P.S."/>
            <person name="Fillinger S."/>
            <person name="Fournier E."/>
            <person name="Gout L."/>
            <person name="Hahn M."/>
            <person name="Kohn L."/>
            <person name="Lapalu N."/>
            <person name="Plummer K.M."/>
            <person name="Pradier J.M."/>
            <person name="Quevillon E."/>
            <person name="Sharon A."/>
            <person name="Simon A."/>
            <person name="ten Have A."/>
            <person name="Tudzynski B."/>
            <person name="Tudzynski P."/>
            <person name="Wincker P."/>
            <person name="Andrew M."/>
            <person name="Anthouard V."/>
            <person name="Beever R.E."/>
            <person name="Beffa R."/>
            <person name="Benoit I."/>
            <person name="Bouzid O."/>
            <person name="Brault B."/>
            <person name="Chen Z."/>
            <person name="Choquer M."/>
            <person name="Collemare J."/>
            <person name="Cotton P."/>
            <person name="Danchin E.G."/>
            <person name="Da Silva C."/>
            <person name="Gautier A."/>
            <person name="Giraud C."/>
            <person name="Giraud T."/>
            <person name="Gonzalez C."/>
            <person name="Grossetete S."/>
            <person name="Guldener U."/>
            <person name="Henrissat B."/>
            <person name="Howlett B.J."/>
            <person name="Kodira C."/>
            <person name="Kretschmer M."/>
            <person name="Lappartient A."/>
            <person name="Leroch M."/>
            <person name="Levis C."/>
            <person name="Mauceli E."/>
            <person name="Neuveglise C."/>
            <person name="Oeser B."/>
            <person name="Pearson M."/>
            <person name="Poulain J."/>
            <person name="Poussereau N."/>
            <person name="Quesneville H."/>
            <person name="Rascle C."/>
            <person name="Schumacher J."/>
            <person name="Segurens B."/>
            <person name="Sexton A."/>
            <person name="Silva E."/>
            <person name="Sirven C."/>
            <person name="Soanes D.M."/>
            <person name="Talbot N.J."/>
            <person name="Templeton M."/>
            <person name="Yandava C."/>
            <person name="Yarden O."/>
            <person name="Zeng Q."/>
            <person name="Rollins J.A."/>
            <person name="Lebrun M.H."/>
            <person name="Dickman M."/>
        </authorList>
    </citation>
    <scope>NUCLEOTIDE SEQUENCE [LARGE SCALE GENOMIC DNA]</scope>
    <source>
        <strain evidence="3">T4</strain>
    </source>
</reference>
<name>G2YL25_BOTF4</name>
<evidence type="ECO:0000313" key="2">
    <source>
        <dbReference type="EMBL" id="CCD52323.1"/>
    </source>
</evidence>
<keyword evidence="1" id="KW-0472">Membrane</keyword>
<dbReference type="InParanoid" id="G2YL25"/>
<sequence>MADLTLLGIWILCRNIFVPMTMGACMLGLRNMVICMHGNGDLRDNGLLGVDQEEGYESL</sequence>
<organism evidence="2 3">
    <name type="scientific">Botryotinia fuckeliana (strain T4)</name>
    <name type="common">Noble rot fungus</name>
    <name type="synonym">Botrytis cinerea</name>
    <dbReference type="NCBI Taxonomy" id="999810"/>
    <lineage>
        <taxon>Eukaryota</taxon>
        <taxon>Fungi</taxon>
        <taxon>Dikarya</taxon>
        <taxon>Ascomycota</taxon>
        <taxon>Pezizomycotina</taxon>
        <taxon>Leotiomycetes</taxon>
        <taxon>Helotiales</taxon>
        <taxon>Sclerotiniaceae</taxon>
        <taxon>Botrytis</taxon>
    </lineage>
</organism>
<dbReference type="Proteomes" id="UP000008177">
    <property type="component" value="Unplaced contigs"/>
</dbReference>
<dbReference type="EMBL" id="FQ790341">
    <property type="protein sequence ID" value="CCD52323.1"/>
    <property type="molecule type" value="Genomic_DNA"/>
</dbReference>
<gene>
    <name evidence="2" type="ORF">BofuT4_uP081180.1</name>
</gene>
<keyword evidence="1" id="KW-0812">Transmembrane</keyword>
<dbReference type="HOGENOM" id="CLU_2960507_0_0_1"/>
<proteinExistence type="predicted"/>
<accession>G2YL25</accession>
<keyword evidence="1" id="KW-1133">Transmembrane helix</keyword>
<dbReference type="AlphaFoldDB" id="G2YL25"/>
<evidence type="ECO:0000313" key="3">
    <source>
        <dbReference type="Proteomes" id="UP000008177"/>
    </source>
</evidence>